<evidence type="ECO:0000313" key="3">
    <source>
        <dbReference type="EMBL" id="AGA90647.1"/>
    </source>
</evidence>
<protein>
    <recommendedName>
        <fullName evidence="5">Copper chaperone PCu(A)C</fullName>
    </recommendedName>
</protein>
<proteinExistence type="predicted"/>
<dbReference type="HOGENOM" id="CLU_100939_1_2_6"/>
<feature type="compositionally biased region" description="Basic and acidic residues" evidence="1">
    <location>
        <begin position="154"/>
        <end position="174"/>
    </location>
</feature>
<dbReference type="EMBL" id="CP003051">
    <property type="protein sequence ID" value="AGA90647.1"/>
    <property type="molecule type" value="Genomic_DNA"/>
</dbReference>
<dbReference type="InterPro" id="IPR036182">
    <property type="entry name" value="PCuAC_sf"/>
</dbReference>
<dbReference type="Proteomes" id="UP000010816">
    <property type="component" value="Chromosome"/>
</dbReference>
<keyword evidence="4" id="KW-1185">Reference proteome</keyword>
<keyword evidence="2" id="KW-0732">Signal</keyword>
<feature type="region of interest" description="Disordered" evidence="1">
    <location>
        <begin position="152"/>
        <end position="174"/>
    </location>
</feature>
<organism evidence="3 4">
    <name type="scientific">Thioflavicoccus mobilis 8321</name>
    <dbReference type="NCBI Taxonomy" id="765912"/>
    <lineage>
        <taxon>Bacteria</taxon>
        <taxon>Pseudomonadati</taxon>
        <taxon>Pseudomonadota</taxon>
        <taxon>Gammaproteobacteria</taxon>
        <taxon>Chromatiales</taxon>
        <taxon>Chromatiaceae</taxon>
        <taxon>Thioflavicoccus</taxon>
    </lineage>
</organism>
<dbReference type="RefSeq" id="WP_015280788.1">
    <property type="nucleotide sequence ID" value="NC_019940.1"/>
</dbReference>
<name>L0GXU2_9GAMM</name>
<dbReference type="AlphaFoldDB" id="L0GXU2"/>
<gene>
    <name evidence="3" type="ORF">Thimo_1881</name>
</gene>
<feature type="signal peptide" evidence="2">
    <location>
        <begin position="1"/>
        <end position="23"/>
    </location>
</feature>
<evidence type="ECO:0000313" key="4">
    <source>
        <dbReference type="Proteomes" id="UP000010816"/>
    </source>
</evidence>
<dbReference type="Gene3D" id="2.60.40.1890">
    <property type="entry name" value="PCu(A)C copper chaperone"/>
    <property type="match status" value="1"/>
</dbReference>
<dbReference type="PANTHER" id="PTHR36302:SF1">
    <property type="entry name" value="COPPER CHAPERONE PCU(A)C"/>
    <property type="match status" value="1"/>
</dbReference>
<dbReference type="InterPro" id="IPR058248">
    <property type="entry name" value="Lxx211020-like"/>
</dbReference>
<dbReference type="PANTHER" id="PTHR36302">
    <property type="entry name" value="BLR7088 PROTEIN"/>
    <property type="match status" value="1"/>
</dbReference>
<reference evidence="3 4" key="1">
    <citation type="submission" date="2011-09" db="EMBL/GenBank/DDBJ databases">
        <title>Complete sequence of chromosome of Thioflavicoccus mobilis 8321.</title>
        <authorList>
            <consortium name="US DOE Joint Genome Institute"/>
            <person name="Lucas S."/>
            <person name="Han J."/>
            <person name="Lapidus A."/>
            <person name="Cheng J.-F."/>
            <person name="Goodwin L."/>
            <person name="Pitluck S."/>
            <person name="Peters L."/>
            <person name="Ovchinnikova G."/>
            <person name="Lu M."/>
            <person name="Detter J.C."/>
            <person name="Han C."/>
            <person name="Tapia R."/>
            <person name="Land M."/>
            <person name="Hauser L."/>
            <person name="Kyrpides N."/>
            <person name="Ivanova N."/>
            <person name="Pagani I."/>
            <person name="Vogl K."/>
            <person name="Liu Z."/>
            <person name="Imhoff J."/>
            <person name="Thiel V."/>
            <person name="Frigaard N.-U."/>
            <person name="Bryant D."/>
            <person name="Woyke T."/>
        </authorList>
    </citation>
    <scope>NUCLEOTIDE SEQUENCE [LARGE SCALE GENOMIC DNA]</scope>
    <source>
        <strain evidence="3 4">8321</strain>
    </source>
</reference>
<dbReference type="PATRIC" id="fig|765912.4.peg.1845"/>
<evidence type="ECO:0000256" key="1">
    <source>
        <dbReference type="SAM" id="MobiDB-lite"/>
    </source>
</evidence>
<dbReference type="KEGG" id="tmb:Thimo_1881"/>
<sequence>MKAPISVLLFALSALVAPFALHAEGVADWLAVEAPYARAVPPGQPNSAVFMILENRDAIDHALVAAASDAAEVVELHTHRQEGGMMKMRRIERIELPVGESVTLAPGGLHLMLIGLHAALQPGEWIDVDLWFENGTRKRLTAPVAAFRAPMRASGERDRTNAHVSEGGKDTAGH</sequence>
<feature type="chain" id="PRO_5003943526" description="Copper chaperone PCu(A)C" evidence="2">
    <location>
        <begin position="24"/>
        <end position="174"/>
    </location>
</feature>
<dbReference type="STRING" id="765912.Thimo_1881"/>
<dbReference type="OrthoDB" id="9796962at2"/>
<dbReference type="eggNOG" id="COG2847">
    <property type="taxonomic scope" value="Bacteria"/>
</dbReference>
<dbReference type="SUPFAM" id="SSF110087">
    <property type="entry name" value="DR1885-like metal-binding protein"/>
    <property type="match status" value="1"/>
</dbReference>
<dbReference type="Pfam" id="PF04314">
    <property type="entry name" value="PCuAC"/>
    <property type="match status" value="1"/>
</dbReference>
<dbReference type="InterPro" id="IPR007410">
    <property type="entry name" value="LpqE-like"/>
</dbReference>
<evidence type="ECO:0000256" key="2">
    <source>
        <dbReference type="SAM" id="SignalP"/>
    </source>
</evidence>
<accession>L0GXU2</accession>
<evidence type="ECO:0008006" key="5">
    <source>
        <dbReference type="Google" id="ProtNLM"/>
    </source>
</evidence>